<evidence type="ECO:0000259" key="5">
    <source>
        <dbReference type="PROSITE" id="PS50931"/>
    </source>
</evidence>
<keyword evidence="3" id="KW-0238">DNA-binding</keyword>
<dbReference type="Gene3D" id="3.40.190.290">
    <property type="match status" value="1"/>
</dbReference>
<accession>A0A2P5GWG2</accession>
<dbReference type="GO" id="GO:0032993">
    <property type="term" value="C:protein-DNA complex"/>
    <property type="evidence" value="ECO:0007669"/>
    <property type="project" value="TreeGrafter"/>
</dbReference>
<dbReference type="Gene3D" id="1.10.10.10">
    <property type="entry name" value="Winged helix-like DNA-binding domain superfamily/Winged helix DNA-binding domain"/>
    <property type="match status" value="1"/>
</dbReference>
<evidence type="ECO:0000256" key="4">
    <source>
        <dbReference type="ARBA" id="ARBA00023163"/>
    </source>
</evidence>
<gene>
    <name evidence="7" type="ORF">CHU32_01660</name>
    <name evidence="6" type="ORF">CHU33_01655</name>
</gene>
<feature type="domain" description="HTH lysR-type" evidence="5">
    <location>
        <begin position="1"/>
        <end position="59"/>
    </location>
</feature>
<evidence type="ECO:0000313" key="7">
    <source>
        <dbReference type="EMBL" id="POP50882.1"/>
    </source>
</evidence>
<dbReference type="RefSeq" id="WP_103674339.1">
    <property type="nucleotide sequence ID" value="NZ_PQGD01000001.1"/>
</dbReference>
<comment type="similarity">
    <text evidence="1">Belongs to the LysR transcriptional regulatory family.</text>
</comment>
<dbReference type="SUPFAM" id="SSF53850">
    <property type="entry name" value="Periplasmic binding protein-like II"/>
    <property type="match status" value="1"/>
</dbReference>
<proteinExistence type="inferred from homology"/>
<dbReference type="InterPro" id="IPR005119">
    <property type="entry name" value="LysR_subst-bd"/>
</dbReference>
<dbReference type="SUPFAM" id="SSF46785">
    <property type="entry name" value="Winged helix' DNA-binding domain"/>
    <property type="match status" value="1"/>
</dbReference>
<dbReference type="InterPro" id="IPR000847">
    <property type="entry name" value="LysR_HTH_N"/>
</dbReference>
<keyword evidence="4" id="KW-0804">Transcription</keyword>
<evidence type="ECO:0000256" key="2">
    <source>
        <dbReference type="ARBA" id="ARBA00023015"/>
    </source>
</evidence>
<dbReference type="EMBL" id="PQGD01000001">
    <property type="protein sequence ID" value="POP50882.1"/>
    <property type="molecule type" value="Genomic_DNA"/>
</dbReference>
<dbReference type="CDD" id="cd05466">
    <property type="entry name" value="PBP2_LTTR_substrate"/>
    <property type="match status" value="1"/>
</dbReference>
<evidence type="ECO:0000256" key="1">
    <source>
        <dbReference type="ARBA" id="ARBA00009437"/>
    </source>
</evidence>
<sequence>MTIIQMNALLAVLAYGGFTEAGKRLYMSQSAVSQAISSIEEELGIKILIRERRKALQLTAAGERIVTHIRAIMHEVNAIREIAEQEKNTPTRQIRIGCFPSVCACILPRVVRYFETHYPHIKIIPYEANSAEIIDSLQKENIDAGFVHIPVKGMYSVPVYTDKFCVVVPDHHPFAQREYVTLEALFNEPLIISKGRYELSIMSLFKERNITPVIKYEFNHPATAISFIRQGLGIALLPELTLKSVEHNLCSVALEPTFYRTISLVCKEEPIGGSPLALLNTCLQQAAMA</sequence>
<dbReference type="PANTHER" id="PTHR30346:SF0">
    <property type="entry name" value="HCA OPERON TRANSCRIPTIONAL ACTIVATOR HCAR"/>
    <property type="match status" value="1"/>
</dbReference>
<dbReference type="InterPro" id="IPR036390">
    <property type="entry name" value="WH_DNA-bd_sf"/>
</dbReference>
<evidence type="ECO:0000313" key="9">
    <source>
        <dbReference type="Proteomes" id="UP000247005"/>
    </source>
</evidence>
<dbReference type="InterPro" id="IPR036388">
    <property type="entry name" value="WH-like_DNA-bd_sf"/>
</dbReference>
<keyword evidence="2" id="KW-0805">Transcription regulation</keyword>
<dbReference type="PRINTS" id="PR00039">
    <property type="entry name" value="HTHLYSR"/>
</dbReference>
<evidence type="ECO:0000313" key="8">
    <source>
        <dbReference type="Proteomes" id="UP000237073"/>
    </source>
</evidence>
<dbReference type="GO" id="GO:0003700">
    <property type="term" value="F:DNA-binding transcription factor activity"/>
    <property type="evidence" value="ECO:0007669"/>
    <property type="project" value="InterPro"/>
</dbReference>
<protein>
    <submittedName>
        <fullName evidence="7">Transcriptional regulator</fullName>
    </submittedName>
</protein>
<dbReference type="Proteomes" id="UP000237073">
    <property type="component" value="Unassembled WGS sequence"/>
</dbReference>
<dbReference type="PANTHER" id="PTHR30346">
    <property type="entry name" value="TRANSCRIPTIONAL DUAL REGULATOR HCAR-RELATED"/>
    <property type="match status" value="1"/>
</dbReference>
<comment type="caution">
    <text evidence="7">The sequence shown here is derived from an EMBL/GenBank/DDBJ whole genome shotgun (WGS) entry which is preliminary data.</text>
</comment>
<dbReference type="Pfam" id="PF00126">
    <property type="entry name" value="HTH_1"/>
    <property type="match status" value="1"/>
</dbReference>
<name>A0A2P5GWG2_9ENTR</name>
<evidence type="ECO:0000313" key="6">
    <source>
        <dbReference type="EMBL" id="POP47869.1"/>
    </source>
</evidence>
<keyword evidence="8" id="KW-1185">Reference proteome</keyword>
<dbReference type="PROSITE" id="PS50931">
    <property type="entry name" value="HTH_LYSR"/>
    <property type="match status" value="1"/>
</dbReference>
<dbReference type="OrthoDB" id="9785745at2"/>
<dbReference type="GO" id="GO:0003677">
    <property type="term" value="F:DNA binding"/>
    <property type="evidence" value="ECO:0007669"/>
    <property type="project" value="UniProtKB-KW"/>
</dbReference>
<organism evidence="7 9">
    <name type="scientific">Superficieibacter electus</name>
    <dbReference type="NCBI Taxonomy" id="2022662"/>
    <lineage>
        <taxon>Bacteria</taxon>
        <taxon>Pseudomonadati</taxon>
        <taxon>Pseudomonadota</taxon>
        <taxon>Gammaproteobacteria</taxon>
        <taxon>Enterobacterales</taxon>
        <taxon>Enterobacteriaceae</taxon>
        <taxon>Superficieibacter</taxon>
    </lineage>
</organism>
<dbReference type="FunFam" id="1.10.10.10:FF:000001">
    <property type="entry name" value="LysR family transcriptional regulator"/>
    <property type="match status" value="1"/>
</dbReference>
<evidence type="ECO:0000256" key="3">
    <source>
        <dbReference type="ARBA" id="ARBA00023125"/>
    </source>
</evidence>
<dbReference type="AlphaFoldDB" id="A0A2P5GWG2"/>
<dbReference type="Pfam" id="PF03466">
    <property type="entry name" value="LysR_substrate"/>
    <property type="match status" value="1"/>
</dbReference>
<reference evidence="8 9" key="1">
    <citation type="submission" date="2018-01" db="EMBL/GenBank/DDBJ databases">
        <title>Superficieibacter electus gen. nov., sp. nov., an extended-spectrum beta-lactamase possessing member of the Enterobacteriaceae family, isolated from intensive care unit surfaces.</title>
        <authorList>
            <person name="Potter R.F."/>
            <person name="D'Souza A.W."/>
        </authorList>
    </citation>
    <scope>NUCLEOTIDE SEQUENCE [LARGE SCALE GENOMIC DNA]</scope>
    <source>
        <strain evidence="7 9">BP-1</strain>
        <strain evidence="6 8">BP-2</strain>
    </source>
</reference>
<dbReference type="Proteomes" id="UP000247005">
    <property type="component" value="Unassembled WGS sequence"/>
</dbReference>
<dbReference type="EMBL" id="PQGE01000001">
    <property type="protein sequence ID" value="POP47869.1"/>
    <property type="molecule type" value="Genomic_DNA"/>
</dbReference>